<dbReference type="AlphaFoldDB" id="W4LKQ7"/>
<dbReference type="HOGENOM" id="CLU_2104516_0_0_7"/>
<comment type="caution">
    <text evidence="1">The sequence shown here is derived from an EMBL/GenBank/DDBJ whole genome shotgun (WGS) entry which is preliminary data.</text>
</comment>
<accession>W4LKQ7</accession>
<evidence type="ECO:0000313" key="2">
    <source>
        <dbReference type="Proteomes" id="UP000019141"/>
    </source>
</evidence>
<dbReference type="Proteomes" id="UP000019141">
    <property type="component" value="Unassembled WGS sequence"/>
</dbReference>
<name>W4LKQ7_ENTF1</name>
<proteinExistence type="predicted"/>
<keyword evidence="2" id="KW-1185">Reference proteome</keyword>
<protein>
    <submittedName>
        <fullName evidence="1">Uncharacterized protein</fullName>
    </submittedName>
</protein>
<dbReference type="EMBL" id="AZHW01000549">
    <property type="protein sequence ID" value="ETW98494.1"/>
    <property type="molecule type" value="Genomic_DNA"/>
</dbReference>
<gene>
    <name evidence="1" type="ORF">ETSY1_18500</name>
</gene>
<reference evidence="1 2" key="1">
    <citation type="journal article" date="2014" name="Nature">
        <title>An environmental bacterial taxon with a large and distinct metabolic repertoire.</title>
        <authorList>
            <person name="Wilson M.C."/>
            <person name="Mori T."/>
            <person name="Ruckert C."/>
            <person name="Uria A.R."/>
            <person name="Helf M.J."/>
            <person name="Takada K."/>
            <person name="Gernert C."/>
            <person name="Steffens U.A."/>
            <person name="Heycke N."/>
            <person name="Schmitt S."/>
            <person name="Rinke C."/>
            <person name="Helfrich E.J."/>
            <person name="Brachmann A.O."/>
            <person name="Gurgui C."/>
            <person name="Wakimoto T."/>
            <person name="Kracht M."/>
            <person name="Crusemann M."/>
            <person name="Hentschel U."/>
            <person name="Abe I."/>
            <person name="Matsunaga S."/>
            <person name="Kalinowski J."/>
            <person name="Takeyama H."/>
            <person name="Piel J."/>
        </authorList>
    </citation>
    <scope>NUCLEOTIDE SEQUENCE [LARGE SCALE GENOMIC DNA]</scope>
    <source>
        <strain evidence="2">TSY1</strain>
    </source>
</reference>
<organism evidence="1 2">
    <name type="scientific">Entotheonella factor</name>
    <dbReference type="NCBI Taxonomy" id="1429438"/>
    <lineage>
        <taxon>Bacteria</taxon>
        <taxon>Pseudomonadati</taxon>
        <taxon>Nitrospinota/Tectimicrobiota group</taxon>
        <taxon>Candidatus Tectimicrobiota</taxon>
        <taxon>Candidatus Entotheonellia</taxon>
        <taxon>Candidatus Entotheonellales</taxon>
        <taxon>Candidatus Entotheonellaceae</taxon>
        <taxon>Candidatus Entotheonella</taxon>
    </lineage>
</organism>
<evidence type="ECO:0000313" key="1">
    <source>
        <dbReference type="EMBL" id="ETW98494.1"/>
    </source>
</evidence>
<sequence>MSKRSIKWVCTANPDWQWRSGSAGTPGFPVVDDQMREGEIELPPNADYWYPCIDLVVGETIGNAYLRYFSDNGVDKIQAITVAQGQWTAEGNISETSSQTDTDGGINLRVYFGSA</sequence>